<gene>
    <name evidence="2" type="ORF">PECUL_23A007885</name>
</gene>
<feature type="compositionally biased region" description="Basic and acidic residues" evidence="1">
    <location>
        <begin position="65"/>
        <end position="83"/>
    </location>
</feature>
<keyword evidence="3" id="KW-1185">Reference proteome</keyword>
<evidence type="ECO:0000313" key="2">
    <source>
        <dbReference type="EMBL" id="CAH2312545.1"/>
    </source>
</evidence>
<feature type="region of interest" description="Disordered" evidence="1">
    <location>
        <begin position="27"/>
        <end position="49"/>
    </location>
</feature>
<feature type="region of interest" description="Disordered" evidence="1">
    <location>
        <begin position="64"/>
        <end position="83"/>
    </location>
</feature>
<protein>
    <submittedName>
        <fullName evidence="2">Uncharacterized protein</fullName>
    </submittedName>
</protein>
<reference evidence="2" key="1">
    <citation type="submission" date="2022-03" db="EMBL/GenBank/DDBJ databases">
        <authorList>
            <person name="Alioto T."/>
            <person name="Alioto T."/>
            <person name="Gomez Garrido J."/>
        </authorList>
    </citation>
    <scope>NUCLEOTIDE SEQUENCE</scope>
</reference>
<accession>A0AAD1WLS2</accession>
<proteinExistence type="predicted"/>
<dbReference type="EMBL" id="OW240919">
    <property type="protein sequence ID" value="CAH2312545.1"/>
    <property type="molecule type" value="Genomic_DNA"/>
</dbReference>
<evidence type="ECO:0000256" key="1">
    <source>
        <dbReference type="SAM" id="MobiDB-lite"/>
    </source>
</evidence>
<name>A0AAD1WLS2_PELCU</name>
<dbReference type="AlphaFoldDB" id="A0AAD1WLS2"/>
<dbReference type="Proteomes" id="UP001295444">
    <property type="component" value="Chromosome 08"/>
</dbReference>
<evidence type="ECO:0000313" key="3">
    <source>
        <dbReference type="Proteomes" id="UP001295444"/>
    </source>
</evidence>
<sequence>MTALLSSEIRGKVLTLPSLSHKFDSIQTASSDLGPKPIVPPKAPSGKSMITSASDFQKILSAARGRTDKGREEHKMAGQASRGEKDMLVLVAEAKKDEAEFERMRKVQKEIVEKQRRHIMERTSQVKK</sequence>
<organism evidence="2 3">
    <name type="scientific">Pelobates cultripes</name>
    <name type="common">Western spadefoot toad</name>
    <dbReference type="NCBI Taxonomy" id="61616"/>
    <lineage>
        <taxon>Eukaryota</taxon>
        <taxon>Metazoa</taxon>
        <taxon>Chordata</taxon>
        <taxon>Craniata</taxon>
        <taxon>Vertebrata</taxon>
        <taxon>Euteleostomi</taxon>
        <taxon>Amphibia</taxon>
        <taxon>Batrachia</taxon>
        <taxon>Anura</taxon>
        <taxon>Pelobatoidea</taxon>
        <taxon>Pelobatidae</taxon>
        <taxon>Pelobates</taxon>
    </lineage>
</organism>